<dbReference type="RefSeq" id="WP_016342081.1">
    <property type="nucleotide sequence ID" value="NZ_AP022621.1"/>
</dbReference>
<protein>
    <recommendedName>
        <fullName evidence="3">Alkaline shock response membrane anchor protein AmaP</fullName>
    </recommendedName>
</protein>
<dbReference type="EMBL" id="CSWP01000006">
    <property type="protein sequence ID" value="CPV58533.1"/>
    <property type="molecule type" value="Genomic_DNA"/>
</dbReference>
<accession>A0A0U1ATJ4</accession>
<name>A0A0U1ATJ4_9MYCO</name>
<evidence type="ECO:0000313" key="2">
    <source>
        <dbReference type="Proteomes" id="UP000045782"/>
    </source>
</evidence>
<dbReference type="AlphaFoldDB" id="A0A0U1ATJ4"/>
<sequence>MTRTTQFIDRLLTALLGVVLLTGAVWLIGYGADARLARRAAAAVDPQAPARALESPWLPAVLAGAGVATVLIGLWLLLVHLRPTSVHSLGGSDSQVDLSRLADAAADDLARHPAVQSARAVTLRDKGRPVVRVTVGVSPHTSAAEIRRLARRCGADVRYAANSDLDFQLVVKDIAPEKLRPQVV</sequence>
<organism evidence="1 2">
    <name type="scientific">Mycobacteroides abscessus</name>
    <dbReference type="NCBI Taxonomy" id="36809"/>
    <lineage>
        <taxon>Bacteria</taxon>
        <taxon>Bacillati</taxon>
        <taxon>Actinomycetota</taxon>
        <taxon>Actinomycetes</taxon>
        <taxon>Mycobacteriales</taxon>
        <taxon>Mycobacteriaceae</taxon>
        <taxon>Mycobacteroides</taxon>
    </lineage>
</organism>
<evidence type="ECO:0000313" key="1">
    <source>
        <dbReference type="EMBL" id="CPV58533.1"/>
    </source>
</evidence>
<gene>
    <name evidence="1" type="ORF">ERS075579_03000</name>
</gene>
<dbReference type="Proteomes" id="UP000045782">
    <property type="component" value="Unassembled WGS sequence"/>
</dbReference>
<proteinExistence type="predicted"/>
<evidence type="ECO:0008006" key="3">
    <source>
        <dbReference type="Google" id="ProtNLM"/>
    </source>
</evidence>
<reference evidence="1 2" key="1">
    <citation type="submission" date="2015-03" db="EMBL/GenBank/DDBJ databases">
        <authorList>
            <person name="Murphy D."/>
        </authorList>
    </citation>
    <scope>NUCLEOTIDE SEQUENCE [LARGE SCALE GENOMIC DNA]</scope>
    <source>
        <strain evidence="1 2">PAP088</strain>
    </source>
</reference>